<organism evidence="3 4">
    <name type="scientific">Mycoplasma struthionis</name>
    <dbReference type="NCBI Taxonomy" id="538220"/>
    <lineage>
        <taxon>Bacteria</taxon>
        <taxon>Bacillati</taxon>
        <taxon>Mycoplasmatota</taxon>
        <taxon>Mollicutes</taxon>
        <taxon>Mycoplasmataceae</taxon>
        <taxon>Mycoplasma</taxon>
    </lineage>
</organism>
<evidence type="ECO:0000259" key="2">
    <source>
        <dbReference type="Pfam" id="PF01590"/>
    </source>
</evidence>
<evidence type="ECO:0000313" key="3">
    <source>
        <dbReference type="EMBL" id="AZG68565.1"/>
    </source>
</evidence>
<dbReference type="Pfam" id="PF01590">
    <property type="entry name" value="GAF"/>
    <property type="match status" value="1"/>
</dbReference>
<dbReference type="InterPro" id="IPR000614">
    <property type="entry name" value="FRMsr_CS"/>
</dbReference>
<proteinExistence type="inferred from homology"/>
<dbReference type="FunFam" id="3.30.450.40:FF:000008">
    <property type="entry name" value="GAF domain-containing proteins"/>
    <property type="match status" value="1"/>
</dbReference>
<reference evidence="3 4" key="1">
    <citation type="submission" date="2018-11" db="EMBL/GenBank/DDBJ databases">
        <title>Genome sequence of Mycoplasma struthionis sp. nov.</title>
        <authorList>
            <person name="Spergser J."/>
        </authorList>
    </citation>
    <scope>NUCLEOTIDE SEQUENCE [LARGE SCALE GENOMIC DNA]</scope>
    <source>
        <strain evidence="3 4">237IA</strain>
    </source>
</reference>
<gene>
    <name evidence="3" type="ORF">EGN60_01080</name>
</gene>
<dbReference type="Proteomes" id="UP000275883">
    <property type="component" value="Chromosome"/>
</dbReference>
<accession>A0A3G8LH53</accession>
<dbReference type="PANTHER" id="PTHR21021:SF15">
    <property type="entry name" value="FREE METHIONINE-R-SULFOXIDE REDUCTASE"/>
    <property type="match status" value="1"/>
</dbReference>
<dbReference type="KEGG" id="mstr:EGN60_01080"/>
<dbReference type="RefSeq" id="WP_124724260.1">
    <property type="nucleotide sequence ID" value="NZ_CP034044.1"/>
</dbReference>
<sequence length="153" mass="17521">MEKFNTYTALIKNIKKTYTLLANTSAYIFEKFDNLNWAGFYKNENDYLYLDAFQGKIACTEIPFSKGVCGLAARKKEVVVIDDVHTFEDHIACDSASQSEMVIPLIVNNKLFGLLDLDAPIKVRFDKQTQQELIEIANELSKKIEELENKKEV</sequence>
<keyword evidence="4" id="KW-1185">Reference proteome</keyword>
<dbReference type="GO" id="GO:0033745">
    <property type="term" value="F:L-methionine-(R)-S-oxide reductase activity"/>
    <property type="evidence" value="ECO:0007669"/>
    <property type="project" value="TreeGrafter"/>
</dbReference>
<name>A0A3G8LH53_9MOLU</name>
<dbReference type="EMBL" id="CP034044">
    <property type="protein sequence ID" value="AZG68565.1"/>
    <property type="molecule type" value="Genomic_DNA"/>
</dbReference>
<dbReference type="Gene3D" id="3.30.450.40">
    <property type="match status" value="1"/>
</dbReference>
<dbReference type="InterPro" id="IPR051330">
    <property type="entry name" value="Phosphatase_reg/MetRdx"/>
</dbReference>
<dbReference type="GO" id="GO:0005829">
    <property type="term" value="C:cytosol"/>
    <property type="evidence" value="ECO:0007669"/>
    <property type="project" value="TreeGrafter"/>
</dbReference>
<dbReference type="OrthoDB" id="9796252at2"/>
<feature type="domain" description="GAF" evidence="2">
    <location>
        <begin position="46"/>
        <end position="141"/>
    </location>
</feature>
<dbReference type="InterPro" id="IPR029016">
    <property type="entry name" value="GAF-like_dom_sf"/>
</dbReference>
<dbReference type="AlphaFoldDB" id="A0A3G8LH53"/>
<evidence type="ECO:0000256" key="1">
    <source>
        <dbReference type="ARBA" id="ARBA00038454"/>
    </source>
</evidence>
<dbReference type="PROSITE" id="PS01320">
    <property type="entry name" value="UPF0067"/>
    <property type="match status" value="1"/>
</dbReference>
<evidence type="ECO:0000313" key="4">
    <source>
        <dbReference type="Proteomes" id="UP000275883"/>
    </source>
</evidence>
<protein>
    <submittedName>
        <fullName evidence="3">GAF domain-containing protein</fullName>
    </submittedName>
</protein>
<dbReference type="PANTHER" id="PTHR21021">
    <property type="entry name" value="GAF/PUTATIVE CYTOSKELETAL PROTEIN"/>
    <property type="match status" value="1"/>
</dbReference>
<comment type="similarity">
    <text evidence="1">Belongs to the free Met sulfoxide reductase family.</text>
</comment>
<dbReference type="InterPro" id="IPR003018">
    <property type="entry name" value="GAF"/>
</dbReference>
<dbReference type="SUPFAM" id="SSF55781">
    <property type="entry name" value="GAF domain-like"/>
    <property type="match status" value="1"/>
</dbReference>